<gene>
    <name evidence="3" type="ORF">JF544_13890</name>
</gene>
<feature type="domain" description="Putative regulatory protein FmdB zinc ribbon" evidence="2">
    <location>
        <begin position="1"/>
        <end position="42"/>
    </location>
</feature>
<keyword evidence="4" id="KW-1185">Reference proteome</keyword>
<feature type="region of interest" description="Disordered" evidence="1">
    <location>
        <begin position="60"/>
        <end position="89"/>
    </location>
</feature>
<comment type="caution">
    <text evidence="3">The sequence shown here is derived from an EMBL/GenBank/DDBJ whole genome shotgun (WGS) entry which is preliminary data.</text>
</comment>
<dbReference type="InterPro" id="IPR013429">
    <property type="entry name" value="Regulatory_FmdB_Zinc_ribbon"/>
</dbReference>
<proteinExistence type="predicted"/>
<feature type="compositionally biased region" description="Basic and acidic residues" evidence="1">
    <location>
        <begin position="60"/>
        <end position="72"/>
    </location>
</feature>
<evidence type="ECO:0000313" key="4">
    <source>
        <dbReference type="Proteomes" id="UP000663970"/>
    </source>
</evidence>
<dbReference type="EMBL" id="JAEKJY010000004">
    <property type="protein sequence ID" value="MBN8236354.1"/>
    <property type="molecule type" value="Genomic_DNA"/>
</dbReference>
<organism evidence="3 4">
    <name type="scientific">Halobacillus kuroshimensis</name>
    <dbReference type="NCBI Taxonomy" id="302481"/>
    <lineage>
        <taxon>Bacteria</taxon>
        <taxon>Bacillati</taxon>
        <taxon>Bacillota</taxon>
        <taxon>Bacilli</taxon>
        <taxon>Bacillales</taxon>
        <taxon>Bacillaceae</taxon>
        <taxon>Halobacillus</taxon>
    </lineage>
</organism>
<dbReference type="SMART" id="SM00834">
    <property type="entry name" value="CxxC_CXXC_SSSS"/>
    <property type="match status" value="1"/>
</dbReference>
<sequence length="89" mass="10301">MAHFSFLCEACGEFTIWMTGMKESRREASCPDCQGVSKRVFKPPMTSRMDSRVKQRIENGMEPRTVRREDLPASRPQRQTTARPWQAGH</sequence>
<name>A0ABS3DYF6_9BACI</name>
<accession>A0ABS3DYF6</accession>
<evidence type="ECO:0000259" key="2">
    <source>
        <dbReference type="SMART" id="SM00834"/>
    </source>
</evidence>
<protein>
    <submittedName>
        <fullName evidence="3">Zinc ribbon domain-containing protein</fullName>
    </submittedName>
</protein>
<dbReference type="Proteomes" id="UP000663970">
    <property type="component" value="Unassembled WGS sequence"/>
</dbReference>
<evidence type="ECO:0000313" key="3">
    <source>
        <dbReference type="EMBL" id="MBN8236354.1"/>
    </source>
</evidence>
<reference evidence="3 4" key="1">
    <citation type="submission" date="2020-12" db="EMBL/GenBank/DDBJ databases">
        <title>Oil enriched cultivation method for isolating marine PHA-producing bacteria.</title>
        <authorList>
            <person name="Zheng W."/>
            <person name="Yu S."/>
            <person name="Huang Y."/>
        </authorList>
    </citation>
    <scope>NUCLEOTIDE SEQUENCE [LARGE SCALE GENOMIC DNA]</scope>
    <source>
        <strain evidence="3 4">SY-2-6</strain>
    </source>
</reference>
<evidence type="ECO:0000256" key="1">
    <source>
        <dbReference type="SAM" id="MobiDB-lite"/>
    </source>
</evidence>